<organism evidence="3">
    <name type="scientific">Desulfatirhabdium butyrativorans</name>
    <dbReference type="NCBI Taxonomy" id="340467"/>
    <lineage>
        <taxon>Bacteria</taxon>
        <taxon>Pseudomonadati</taxon>
        <taxon>Thermodesulfobacteriota</taxon>
        <taxon>Desulfobacteria</taxon>
        <taxon>Desulfobacterales</taxon>
        <taxon>Desulfatirhabdiaceae</taxon>
        <taxon>Desulfatirhabdium</taxon>
    </lineage>
</organism>
<evidence type="ECO:0000256" key="1">
    <source>
        <dbReference type="ARBA" id="ARBA00008791"/>
    </source>
</evidence>
<dbReference type="InterPro" id="IPR006015">
    <property type="entry name" value="Universal_stress_UspA"/>
</dbReference>
<comment type="similarity">
    <text evidence="1">Belongs to the universal stress protein A family.</text>
</comment>
<sequence>MEEFTMKVLVAVDQSPESQMALRYTCHLMEQADARIDAVYVRPDETDIVPESVYGPFVGKEELAKWLEQQQENVEEQVLGSCWVCEAVKTPCTPRIVTGDPADEILHIAHSEGYDLVVLGASEHSAIKGFLLGTVHAKVLHHAQLPVLIVRNFRPIKRVVVAFRGSDCDQAAMEFIAPLFFYRKPEITILHISEKETRQHDGVAQACLMNGEKALSEFDHAPVAKMACGNFVEELLKDVAAERYDLIVMGAYGIHRPKYAKLISDDALNIARLTTRPVLVYREKTQHDGK</sequence>
<dbReference type="InterPro" id="IPR006016">
    <property type="entry name" value="UspA"/>
</dbReference>
<dbReference type="AlphaFoldDB" id="A0A7C4RSK5"/>
<dbReference type="EMBL" id="DSUH01000070">
    <property type="protein sequence ID" value="HGU31858.1"/>
    <property type="molecule type" value="Genomic_DNA"/>
</dbReference>
<protein>
    <submittedName>
        <fullName evidence="3">Universal stress protein</fullName>
    </submittedName>
</protein>
<proteinExistence type="inferred from homology"/>
<gene>
    <name evidence="3" type="ORF">ENS29_03265</name>
</gene>
<dbReference type="CDD" id="cd00293">
    <property type="entry name" value="USP-like"/>
    <property type="match status" value="2"/>
</dbReference>
<evidence type="ECO:0000259" key="2">
    <source>
        <dbReference type="Pfam" id="PF00582"/>
    </source>
</evidence>
<dbReference type="SUPFAM" id="SSF52402">
    <property type="entry name" value="Adenine nucleotide alpha hydrolases-like"/>
    <property type="match status" value="2"/>
</dbReference>
<name>A0A7C4RSK5_9BACT</name>
<dbReference type="PANTHER" id="PTHR46268">
    <property type="entry name" value="STRESS RESPONSE PROTEIN NHAX"/>
    <property type="match status" value="1"/>
</dbReference>
<comment type="caution">
    <text evidence="3">The sequence shown here is derived from an EMBL/GenBank/DDBJ whole genome shotgun (WGS) entry which is preliminary data.</text>
</comment>
<dbReference type="PRINTS" id="PR01438">
    <property type="entry name" value="UNVRSLSTRESS"/>
</dbReference>
<dbReference type="Pfam" id="PF00582">
    <property type="entry name" value="Usp"/>
    <property type="match status" value="2"/>
</dbReference>
<feature type="domain" description="UspA" evidence="2">
    <location>
        <begin position="7"/>
        <end position="151"/>
    </location>
</feature>
<dbReference type="PANTHER" id="PTHR46268:SF15">
    <property type="entry name" value="UNIVERSAL STRESS PROTEIN HP_0031"/>
    <property type="match status" value="1"/>
</dbReference>
<evidence type="ECO:0000313" key="3">
    <source>
        <dbReference type="EMBL" id="HGU31858.1"/>
    </source>
</evidence>
<feature type="domain" description="UspA" evidence="2">
    <location>
        <begin position="156"/>
        <end position="282"/>
    </location>
</feature>
<accession>A0A7C4RSK5</accession>
<reference evidence="3" key="1">
    <citation type="journal article" date="2020" name="mSystems">
        <title>Genome- and Community-Level Interaction Insights into Carbon Utilization and Element Cycling Functions of Hydrothermarchaeota in Hydrothermal Sediment.</title>
        <authorList>
            <person name="Zhou Z."/>
            <person name="Liu Y."/>
            <person name="Xu W."/>
            <person name="Pan J."/>
            <person name="Luo Z.H."/>
            <person name="Li M."/>
        </authorList>
    </citation>
    <scope>NUCLEOTIDE SEQUENCE [LARGE SCALE GENOMIC DNA]</scope>
    <source>
        <strain evidence="3">SpSt-477</strain>
    </source>
</reference>
<dbReference type="InterPro" id="IPR014729">
    <property type="entry name" value="Rossmann-like_a/b/a_fold"/>
</dbReference>
<dbReference type="Gene3D" id="3.40.50.620">
    <property type="entry name" value="HUPs"/>
    <property type="match status" value="2"/>
</dbReference>